<sequence>MGSMQEEEAVTVNTRALIDKVLARYSGEWTTLRELIQNAADARASHVTIRFETLPSPTVPLPQSVQPSERLKHTLLHHTLKTLLVRNDGDVFGENDWSRLKRIAEGNPDETKIGAFGVGFYSVFADCESPFVSSGNQSMAFYWKKDSLFTRRGKLAEGADDKDTTFLLDYRNTTTPVPSLLSICQFLATSLTFVGLERIDLFVDDWHVLKLTKKMAPGVSINLPKDVNPKTRDGLMKIVGVEYQNAQIDAQWLNVVGWNKTTQAATSRLDVPVDNGAGSLRGWFSRLAGGVNSTSVAAKRAQKEEEALQQAIAEDLAGFSNATVFLRLSTVNVQTFVSRSLAQELERATKKAPPKYTKIAILTSSYDEASASMSTMSGTASQSSSAIFASVLPTKNGKIFIGFPTAQTTGLLAHISAPSVIPTVERESIDLNARYVRDWNIELLRVAGIACRVAFTGEMAELKARLDRNQAAHERKKVTAEDITAVMPAAVHVLKQYHYEESTPQAKVGQFIEEAFWTCNQKASIDILSSRGVLPSQQVRVASENLSFVDGIPVIPEELMKKAEDFITKLRDYGLLSDITTSDIKKELEAQALSEKQVTELLKWAAAKISSQELDADLVQTLFDGTVATVAEEFIATSYSPVIQMGQVKTFVNSSKIPAELPTPPHTIPFRITRQLTISQLSSLNWQELQIVPWLRWIVETDGARFGAGQSFTGSPAVATQVLPVISKGWETLSGGSKQTVVDLLVPRTIIPTKQGMKKPPQAYFASVKLFDDLPTITGLQGVKEKFLSSLGVRKTVELNVVFDRLMAKTASTAATEEGKWSHVDLIKYLISVKDDIPSEDMKRLRDTPICPAEAKAGASRAQLYKLSELYEPSDAIRQLGLPVLQWPGQYRSTSHEGRFLRDLGLQAYPDVPVLVDILSKAPANSDLQSAALNYLIGNNFHNKYDRYPMDKIEKAFLPVQPLSGEGNNMIAKPSQCYADPNCAALRFRILRADLQPHHAVLGVAKHPAIDICADRLIKQPPLDREQAKTLFGYFAGRLNEIGPSGNLTAKLGLAPIVPIIDKDKRGTVRFVAPRNVFLGDGDAYGDIFDFADFGLEANSFLLRIGSKHEPNAAEIGHMLVRQPARLLQTLGTENYLQLLRRLADNTNVLKKDKELWSQLKRVQCLLAVKELTKTQMAGPGKVRDADDEEVYIKELSLASAAEMVIVDDFGTYRLFQSDLLSVPQEETLENFYAALETPALSRLIEDDQRMGMLLNDQGSAQRLKKLLVERCRLFLHDHNQDVIRHDAKWLEKNVEVKTTEFLRVTRRLKGYRMQIIEKRTAALHRESKNNAVLYITAQHDLFEVSRAVMSLLLKRPRQQDYLALETLMESDLRRLKTKGYNVDRILRQKAEERIAASERQKREDEQRRLAEAEQQARPLPNGGDTKAAIQTTLQEPDSPPDKALTMPGAFDTPEPRSKKVSNIFNQLSKQLGFNTGDGPRHNHMQEMLGMDPHEFPPPYDRGPMPGRAITSGTERVTSPQALQQNLASAVKASREYNQGGIFSPPQTNNIKEMPSYCDTKPAQNLVLVSEVGQGIKFFISRDHSGPGAFLEDHKDSIAAFLLVLINCAAIFELPPKTLNMYYDESGAAIAFNSNGSIFCNLRYFMQLHSEAMADANGRMEAMAYWWITICHELAHNLVEEHSAKHSFYTESFAHHYFGRMVFWVTRNILPSINA</sequence>
<dbReference type="NCBIfam" id="NF047352">
    <property type="entry name" value="P_loop_sacsin"/>
    <property type="match status" value="1"/>
</dbReference>
<evidence type="ECO:0000313" key="3">
    <source>
        <dbReference type="EMBL" id="QIX01837.1"/>
    </source>
</evidence>
<dbReference type="Gene3D" id="3.30.565.10">
    <property type="entry name" value="Histidine kinase-like ATPase, C-terminal domain"/>
    <property type="match status" value="1"/>
</dbReference>
<dbReference type="InterPro" id="IPR058210">
    <property type="entry name" value="SACS/Nov_dom"/>
</dbReference>
<evidence type="ECO:0000313" key="4">
    <source>
        <dbReference type="Proteomes" id="UP000503462"/>
    </source>
</evidence>
<dbReference type="Proteomes" id="UP000503462">
    <property type="component" value="Chromosome 5"/>
</dbReference>
<feature type="compositionally biased region" description="Basic and acidic residues" evidence="1">
    <location>
        <begin position="1396"/>
        <end position="1412"/>
    </location>
</feature>
<dbReference type="Pfam" id="PF25794">
    <property type="entry name" value="SACS"/>
    <property type="match status" value="1"/>
</dbReference>
<keyword evidence="4" id="KW-1185">Reference proteome</keyword>
<dbReference type="EMBL" id="CP051143">
    <property type="protein sequence ID" value="QIX01837.1"/>
    <property type="molecule type" value="Genomic_DNA"/>
</dbReference>
<dbReference type="InterPro" id="IPR022155">
    <property type="entry name" value="DUF3684"/>
</dbReference>
<dbReference type="InterPro" id="IPR036890">
    <property type="entry name" value="HATPase_C_sf"/>
</dbReference>
<accession>A0A6H0Y484</accession>
<dbReference type="PANTHER" id="PTHR47839:SF1">
    <property type="entry name" value="DOMAIN PROTEIN, PUTATIVE (AFU_ORTHOLOGUE AFUA_6G04830)-RELATED"/>
    <property type="match status" value="1"/>
</dbReference>
<dbReference type="SUPFAM" id="SSF55874">
    <property type="entry name" value="ATPase domain of HSP90 chaperone/DNA topoisomerase II/histidine kinase"/>
    <property type="match status" value="1"/>
</dbReference>
<dbReference type="PANTHER" id="PTHR47839">
    <property type="entry name" value="DOMAIN PROTEIN, PUTATIVE (AFU_ORTHOLOGUE AFUA_6G04830)-RELATED"/>
    <property type="match status" value="1"/>
</dbReference>
<organism evidence="3 4">
    <name type="scientific">Peltaster fructicola</name>
    <dbReference type="NCBI Taxonomy" id="286661"/>
    <lineage>
        <taxon>Eukaryota</taxon>
        <taxon>Fungi</taxon>
        <taxon>Dikarya</taxon>
        <taxon>Ascomycota</taxon>
        <taxon>Pezizomycotina</taxon>
        <taxon>Dothideomycetes</taxon>
        <taxon>Dothideomycetes incertae sedis</taxon>
        <taxon>Peltaster</taxon>
    </lineage>
</organism>
<proteinExistence type="predicted"/>
<evidence type="ECO:0000256" key="1">
    <source>
        <dbReference type="SAM" id="MobiDB-lite"/>
    </source>
</evidence>
<dbReference type="OrthoDB" id="10031156at2759"/>
<feature type="region of interest" description="Disordered" evidence="1">
    <location>
        <begin position="1396"/>
        <end position="1458"/>
    </location>
</feature>
<feature type="domain" description="Sacsin/Nov" evidence="2">
    <location>
        <begin position="17"/>
        <end position="139"/>
    </location>
</feature>
<evidence type="ECO:0000259" key="2">
    <source>
        <dbReference type="Pfam" id="PF25794"/>
    </source>
</evidence>
<reference evidence="3 4" key="1">
    <citation type="journal article" date="2016" name="Sci. Rep.">
        <title>Peltaster fructicola genome reveals evolution from an invasive phytopathogen to an ectophytic parasite.</title>
        <authorList>
            <person name="Xu C."/>
            <person name="Chen H."/>
            <person name="Gleason M.L."/>
            <person name="Xu J.R."/>
            <person name="Liu H."/>
            <person name="Zhang R."/>
            <person name="Sun G."/>
        </authorList>
    </citation>
    <scope>NUCLEOTIDE SEQUENCE [LARGE SCALE GENOMIC DNA]</scope>
    <source>
        <strain evidence="3 4">LNHT1506</strain>
    </source>
</reference>
<gene>
    <name evidence="3" type="ORF">AMS68_007354</name>
</gene>
<dbReference type="Pfam" id="PF12449">
    <property type="entry name" value="DUF3684"/>
    <property type="match status" value="1"/>
</dbReference>
<name>A0A6H0Y484_9PEZI</name>
<protein>
    <recommendedName>
        <fullName evidence="2">Sacsin/Nov domain-containing protein</fullName>
    </recommendedName>
</protein>